<dbReference type="EMBL" id="HAGP01000080">
    <property type="protein sequence ID" value="SMD30017.1"/>
    <property type="molecule type" value="Transcribed_RNA"/>
</dbReference>
<accession>A0A482Z8D4</accession>
<organism evidence="2">
    <name type="scientific">Latrodectus hasselti</name>
    <name type="common">Redback spider</name>
    <dbReference type="NCBI Taxonomy" id="256736"/>
    <lineage>
        <taxon>Eukaryota</taxon>
        <taxon>Metazoa</taxon>
        <taxon>Ecdysozoa</taxon>
        <taxon>Arthropoda</taxon>
        <taxon>Chelicerata</taxon>
        <taxon>Arachnida</taxon>
        <taxon>Araneae</taxon>
        <taxon>Araneomorphae</taxon>
        <taxon>Entelegynae</taxon>
        <taxon>Araneoidea</taxon>
        <taxon>Theridiidae</taxon>
        <taxon>Latrodectus</taxon>
    </lineage>
</organism>
<dbReference type="AlphaFoldDB" id="A0A482Z8D4"/>
<feature type="signal peptide" evidence="1">
    <location>
        <begin position="1"/>
        <end position="25"/>
    </location>
</feature>
<evidence type="ECO:0000313" key="2">
    <source>
        <dbReference type="EMBL" id="SMD30017.1"/>
    </source>
</evidence>
<sequence>MSKLFFVVFCVSSFLCSPFHRLISAAQIFPKQNSMRKITIASSVGRTALEKKWSTDAGTNVLLTTSTSLVWIY</sequence>
<protein>
    <submittedName>
        <fullName evidence="2">U3-Theriditoxin-Lha1a_1</fullName>
    </submittedName>
</protein>
<feature type="chain" id="PRO_5019782574" evidence="1">
    <location>
        <begin position="26"/>
        <end position="73"/>
    </location>
</feature>
<proteinExistence type="predicted"/>
<evidence type="ECO:0000256" key="1">
    <source>
        <dbReference type="SAM" id="SignalP"/>
    </source>
</evidence>
<reference evidence="2" key="1">
    <citation type="submission" date="2017-03" db="EMBL/GenBank/DDBJ databases">
        <authorList>
            <person name="QRISCLOUD D."/>
        </authorList>
    </citation>
    <scope>NUCLEOTIDE SEQUENCE</scope>
</reference>
<name>A0A482Z8D4_LATHA</name>
<reference evidence="2" key="2">
    <citation type="submission" date="2019-04" db="EMBL/GenBank/DDBJ databases">
        <title>Unravelling the molecular evolution of spider venoms.</title>
        <authorList>
            <person name="Pineda S."/>
        </authorList>
    </citation>
    <scope>NUCLEOTIDE SEQUENCE</scope>
</reference>
<keyword evidence="1" id="KW-0732">Signal</keyword>